<dbReference type="PANTHER" id="PTHR11926:SF1505">
    <property type="entry name" value="GLYCOSYLTRANSFERASE"/>
    <property type="match status" value="1"/>
</dbReference>
<dbReference type="PROSITE" id="PS00375">
    <property type="entry name" value="UDPGT"/>
    <property type="match status" value="1"/>
</dbReference>
<dbReference type="Gene3D" id="3.40.50.2000">
    <property type="entry name" value="Glycogen Phosphorylase B"/>
    <property type="match status" value="2"/>
</dbReference>
<dbReference type="PANTHER" id="PTHR11926">
    <property type="entry name" value="GLUCOSYL/GLUCURONOSYL TRANSFERASES"/>
    <property type="match status" value="1"/>
</dbReference>
<dbReference type="STRING" id="4540.A0A3L6Q3J7"/>
<evidence type="ECO:0000256" key="2">
    <source>
        <dbReference type="ARBA" id="ARBA00022679"/>
    </source>
</evidence>
<name>A0A3L6Q3J7_PANMI</name>
<dbReference type="EC" id="2.4.1.-" evidence="4"/>
<evidence type="ECO:0000256" key="3">
    <source>
        <dbReference type="RuleBase" id="RU003718"/>
    </source>
</evidence>
<accession>A0A3L6Q3J7</accession>
<dbReference type="SUPFAM" id="SSF53756">
    <property type="entry name" value="UDP-Glycosyltransferase/glycogen phosphorylase"/>
    <property type="match status" value="1"/>
</dbReference>
<dbReference type="Proteomes" id="UP000275267">
    <property type="component" value="Unassembled WGS sequence"/>
</dbReference>
<evidence type="ECO:0000313" key="5">
    <source>
        <dbReference type="EMBL" id="RLM69060.1"/>
    </source>
</evidence>
<sequence>MALAKDESHSHNNGEQEQGRRSHFLVVAYGIQGHINPARTLAHRLARIGGCTATLSVSASGHRRMFPSHGTSCGEEVSDGLISYIPFSDGKDDGSWAMDSEDRARRREANFRSLSAVVDRLAASGRPVTCMLWTLSMPVVGEVAREHGLPVAVYWIQPATVLATYYHYFHGHGELIAQHGSSSSSSTQDQVKITLPGLHPLRISDMPTFLTEEKMTQSDLSKMLFQALRELFEQIEKEKLTVLVNTFDALEDAALKAIRPYMDAFAVGPGVPLPLAALQHKDDAGEAAAQVHLFKQDEKNCMEWLDAQLERSVVYVSFGSLLAYTKRQAEEILHGLQGHGQPYLWVVRREGRAEEVDLCVREAEQADSKGMVVEWCDQQKVLSHPSVGCFVTHCGWNSTLEAVVSGVPMLAVPSWSDQPMNAYLVEEEWGMGVRAERDAEGVLTRDELASRLELLMGGGERSVEIRANAQSLKERAQEAVAKDGPLERSLQNFVSKSMQNHLDQSRK</sequence>
<dbReference type="AlphaFoldDB" id="A0A3L6Q3J7"/>
<dbReference type="FunFam" id="3.40.50.2000:FF:000019">
    <property type="entry name" value="Glycosyltransferase"/>
    <property type="match status" value="1"/>
</dbReference>
<protein>
    <recommendedName>
        <fullName evidence="4">Glycosyltransferase</fullName>
        <ecNumber evidence="4">2.4.1.-</ecNumber>
    </recommendedName>
</protein>
<dbReference type="EMBL" id="PQIB02000014">
    <property type="protein sequence ID" value="RLM69060.1"/>
    <property type="molecule type" value="Genomic_DNA"/>
</dbReference>
<keyword evidence="2 3" id="KW-0808">Transferase</keyword>
<reference evidence="6" key="1">
    <citation type="journal article" date="2019" name="Nat. Commun.">
        <title>The genome of broomcorn millet.</title>
        <authorList>
            <person name="Zou C."/>
            <person name="Miki D."/>
            <person name="Li D."/>
            <person name="Tang Q."/>
            <person name="Xiao L."/>
            <person name="Rajput S."/>
            <person name="Deng P."/>
            <person name="Jia W."/>
            <person name="Huang R."/>
            <person name="Zhang M."/>
            <person name="Sun Y."/>
            <person name="Hu J."/>
            <person name="Fu X."/>
            <person name="Schnable P.S."/>
            <person name="Li F."/>
            <person name="Zhang H."/>
            <person name="Feng B."/>
            <person name="Zhu X."/>
            <person name="Liu R."/>
            <person name="Schnable J.C."/>
            <person name="Zhu J.-K."/>
            <person name="Zhang H."/>
        </authorList>
    </citation>
    <scope>NUCLEOTIDE SEQUENCE [LARGE SCALE GENOMIC DNA]</scope>
</reference>
<dbReference type="InterPro" id="IPR002213">
    <property type="entry name" value="UDP_glucos_trans"/>
</dbReference>
<gene>
    <name evidence="5" type="ORF">C2845_PM17G01530</name>
</gene>
<comment type="caution">
    <text evidence="5">The sequence shown here is derived from an EMBL/GenBank/DDBJ whole genome shotgun (WGS) entry which is preliminary data.</text>
</comment>
<keyword evidence="6" id="KW-1185">Reference proteome</keyword>
<dbReference type="OrthoDB" id="5835829at2759"/>
<evidence type="ECO:0000313" key="6">
    <source>
        <dbReference type="Proteomes" id="UP000275267"/>
    </source>
</evidence>
<dbReference type="GO" id="GO:0080044">
    <property type="term" value="F:quercetin 7-O-glucosyltransferase activity"/>
    <property type="evidence" value="ECO:0007669"/>
    <property type="project" value="TreeGrafter"/>
</dbReference>
<organism evidence="5 6">
    <name type="scientific">Panicum miliaceum</name>
    <name type="common">Proso millet</name>
    <name type="synonym">Broomcorn millet</name>
    <dbReference type="NCBI Taxonomy" id="4540"/>
    <lineage>
        <taxon>Eukaryota</taxon>
        <taxon>Viridiplantae</taxon>
        <taxon>Streptophyta</taxon>
        <taxon>Embryophyta</taxon>
        <taxon>Tracheophyta</taxon>
        <taxon>Spermatophyta</taxon>
        <taxon>Magnoliopsida</taxon>
        <taxon>Liliopsida</taxon>
        <taxon>Poales</taxon>
        <taxon>Poaceae</taxon>
        <taxon>PACMAD clade</taxon>
        <taxon>Panicoideae</taxon>
        <taxon>Panicodae</taxon>
        <taxon>Paniceae</taxon>
        <taxon>Panicinae</taxon>
        <taxon>Panicum</taxon>
        <taxon>Panicum sect. Panicum</taxon>
    </lineage>
</organism>
<proteinExistence type="inferred from homology"/>
<dbReference type="Pfam" id="PF00201">
    <property type="entry name" value="UDPGT"/>
    <property type="match status" value="1"/>
</dbReference>
<dbReference type="GO" id="GO:0080043">
    <property type="term" value="F:quercetin 3-O-glucosyltransferase activity"/>
    <property type="evidence" value="ECO:0007669"/>
    <property type="project" value="TreeGrafter"/>
</dbReference>
<evidence type="ECO:0000256" key="4">
    <source>
        <dbReference type="RuleBase" id="RU362057"/>
    </source>
</evidence>
<dbReference type="InterPro" id="IPR035595">
    <property type="entry name" value="UDP_glycos_trans_CS"/>
</dbReference>
<comment type="similarity">
    <text evidence="1 3">Belongs to the UDP-glycosyltransferase family.</text>
</comment>
<dbReference type="CDD" id="cd03784">
    <property type="entry name" value="GT1_Gtf-like"/>
    <property type="match status" value="1"/>
</dbReference>
<evidence type="ECO:0000256" key="1">
    <source>
        <dbReference type="ARBA" id="ARBA00009995"/>
    </source>
</evidence>
<keyword evidence="3" id="KW-0328">Glycosyltransferase</keyword>